<comment type="caution">
    <text evidence="5">The sequence shown here is derived from an EMBL/GenBank/DDBJ whole genome shotgun (WGS) entry which is preliminary data.</text>
</comment>
<name>A0ABV6YP12_UNCEI</name>
<protein>
    <submittedName>
        <fullName evidence="5">M16 family metallopeptidase</fullName>
    </submittedName>
</protein>
<dbReference type="Pfam" id="PF00675">
    <property type="entry name" value="Peptidase_M16"/>
    <property type="match status" value="1"/>
</dbReference>
<organism evidence="5 6">
    <name type="scientific">Eiseniibacteriota bacterium</name>
    <dbReference type="NCBI Taxonomy" id="2212470"/>
    <lineage>
        <taxon>Bacteria</taxon>
        <taxon>Candidatus Eiseniibacteriota</taxon>
    </lineage>
</organism>
<comment type="similarity">
    <text evidence="1">Belongs to the peptidase M16 family.</text>
</comment>
<gene>
    <name evidence="5" type="ORF">ACFL2Z_02705</name>
</gene>
<accession>A0ABV6YP12</accession>
<dbReference type="PANTHER" id="PTHR11851">
    <property type="entry name" value="METALLOPROTEASE"/>
    <property type="match status" value="1"/>
</dbReference>
<evidence type="ECO:0000256" key="2">
    <source>
        <dbReference type="SAM" id="SignalP"/>
    </source>
</evidence>
<proteinExistence type="inferred from homology"/>
<feature type="domain" description="Peptidase M16 C-terminal" evidence="4">
    <location>
        <begin position="261"/>
        <end position="381"/>
    </location>
</feature>
<dbReference type="Proteomes" id="UP001594288">
    <property type="component" value="Unassembled WGS sequence"/>
</dbReference>
<dbReference type="InterPro" id="IPR011249">
    <property type="entry name" value="Metalloenz_LuxS/M16"/>
</dbReference>
<evidence type="ECO:0000313" key="6">
    <source>
        <dbReference type="Proteomes" id="UP001594288"/>
    </source>
</evidence>
<sequence length="596" mass="67661">MRRRCVYAVAVLAAMVAAAVPAAAQNIDAKEYWLDNGMQVLMVERHDSPTIMTAVVARVGSSNEVTGITGITHLFEHMMFKGTETIGTKDIKRDREVMAQLDSLRALMREEEDIMREQLRRGEIADMLDPDAKTDRYRELDAEFDELILEQRELIVKDELNEIYSKHGSFFLNAMTSDDLTMYVVRVPMNKIELMMWMESDRFSNPVFREFYSEREVVREERRLGVESTPTGLIEEDFSAMFWKSSSYHWSVIGWPSDLANITREQAKAYYDTYYSPNNLTLILVGDLDPDQMIKMVRKYFERIPRGKTDPPEVYTLEEKQYGEKRLIAEAETSPQAEILYHTVAWKHQDSYALEVLAGIMSGKTGRLYKKLVEEESIAKSSVEQGGMRMFGGDGLAVSAYQESRKYAGAFQVSAEGVSGVRAEQLEDAMGEVIEELKTDLVTEEELQKVKNSIRVEQIRFMDIMSGIGILFYLGQSAAFGDWTEANNAPDKIDMVTAEDIRRVANEYFTKDGRNVLIINTEGGAEGESPGGQDPQMAQAITMIKSIEDPARLEQMIGMFSMRMDSVEDPEERAAMEELLKIANEHLKELKAAEGM</sequence>
<feature type="domain" description="Peptidase M16 N-terminal" evidence="3">
    <location>
        <begin position="40"/>
        <end position="93"/>
    </location>
</feature>
<dbReference type="InterPro" id="IPR050361">
    <property type="entry name" value="MPP/UQCRC_Complex"/>
</dbReference>
<evidence type="ECO:0000259" key="4">
    <source>
        <dbReference type="Pfam" id="PF05193"/>
    </source>
</evidence>
<feature type="chain" id="PRO_5045651979" evidence="2">
    <location>
        <begin position="25"/>
        <end position="596"/>
    </location>
</feature>
<evidence type="ECO:0000259" key="3">
    <source>
        <dbReference type="Pfam" id="PF00675"/>
    </source>
</evidence>
<evidence type="ECO:0000313" key="5">
    <source>
        <dbReference type="EMBL" id="MFC1799802.1"/>
    </source>
</evidence>
<evidence type="ECO:0000256" key="1">
    <source>
        <dbReference type="ARBA" id="ARBA00007261"/>
    </source>
</evidence>
<keyword evidence="6" id="KW-1185">Reference proteome</keyword>
<dbReference type="Pfam" id="PF05193">
    <property type="entry name" value="Peptidase_M16_C"/>
    <property type="match status" value="1"/>
</dbReference>
<dbReference type="SUPFAM" id="SSF63411">
    <property type="entry name" value="LuxS/MPP-like metallohydrolase"/>
    <property type="match status" value="2"/>
</dbReference>
<dbReference type="EMBL" id="JBHPEI010000031">
    <property type="protein sequence ID" value="MFC1799802.1"/>
    <property type="molecule type" value="Genomic_DNA"/>
</dbReference>
<keyword evidence="2" id="KW-0732">Signal</keyword>
<dbReference type="InterPro" id="IPR011765">
    <property type="entry name" value="Pept_M16_N"/>
</dbReference>
<feature type="signal peptide" evidence="2">
    <location>
        <begin position="1"/>
        <end position="24"/>
    </location>
</feature>
<dbReference type="InterPro" id="IPR007863">
    <property type="entry name" value="Peptidase_M16_C"/>
</dbReference>
<dbReference type="PANTHER" id="PTHR11851:SF49">
    <property type="entry name" value="MITOCHONDRIAL-PROCESSING PEPTIDASE SUBUNIT ALPHA"/>
    <property type="match status" value="1"/>
</dbReference>
<dbReference type="Gene3D" id="3.30.830.10">
    <property type="entry name" value="Metalloenzyme, LuxS/M16 peptidase-like"/>
    <property type="match status" value="2"/>
</dbReference>
<reference evidence="5 6" key="1">
    <citation type="submission" date="2024-09" db="EMBL/GenBank/DDBJ databases">
        <authorList>
            <person name="D'Angelo T."/>
        </authorList>
    </citation>
    <scope>NUCLEOTIDE SEQUENCE [LARGE SCALE GENOMIC DNA]</scope>
    <source>
        <strain evidence="5">SAG AM-311-F02</strain>
    </source>
</reference>